<reference evidence="9 10" key="1">
    <citation type="journal article" date="2018" name="Gigascience">
        <title>Genomes of trombidid mites reveal novel predicted allergens and laterally-transferred genes associated with secondary metabolism.</title>
        <authorList>
            <person name="Dong X."/>
            <person name="Chaisiri K."/>
            <person name="Xia D."/>
            <person name="Armstrong S.D."/>
            <person name="Fang Y."/>
            <person name="Donnelly M.J."/>
            <person name="Kadowaki T."/>
            <person name="McGarry J.W."/>
            <person name="Darby A.C."/>
            <person name="Makepeace B.L."/>
        </authorList>
    </citation>
    <scope>NUCLEOTIDE SEQUENCE [LARGE SCALE GENOMIC DNA]</scope>
    <source>
        <strain evidence="9">UoL-UT</strain>
    </source>
</reference>
<dbReference type="GO" id="GO:0005777">
    <property type="term" value="C:peroxisome"/>
    <property type="evidence" value="ECO:0007669"/>
    <property type="project" value="UniProtKB-SubCell"/>
</dbReference>
<dbReference type="PROSITE" id="PS51387">
    <property type="entry name" value="FAD_PCMH"/>
    <property type="match status" value="1"/>
</dbReference>
<dbReference type="AlphaFoldDB" id="A0A443RZD7"/>
<dbReference type="Pfam" id="PF01565">
    <property type="entry name" value="FAD_binding_4"/>
    <property type="match status" value="1"/>
</dbReference>
<evidence type="ECO:0000256" key="5">
    <source>
        <dbReference type="ARBA" id="ARBA00022827"/>
    </source>
</evidence>
<dbReference type="PANTHER" id="PTHR42973">
    <property type="entry name" value="BINDING OXIDOREDUCTASE, PUTATIVE (AFU_ORTHOLOGUE AFUA_1G17690)-RELATED"/>
    <property type="match status" value="1"/>
</dbReference>
<dbReference type="STRING" id="299467.A0A443RZD7"/>
<proteinExistence type="inferred from homology"/>
<keyword evidence="10" id="KW-1185">Reference proteome</keyword>
<comment type="similarity">
    <text evidence="3">Belongs to the oxygen-dependent FAD-linked oxidoreductase family.</text>
</comment>
<accession>A0A443RZD7</accession>
<comment type="cofactor">
    <cofactor evidence="1">
        <name>FAD</name>
        <dbReference type="ChEBI" id="CHEBI:57692"/>
    </cofactor>
</comment>
<feature type="non-terminal residue" evidence="9">
    <location>
        <position position="1"/>
    </location>
</feature>
<dbReference type="PANTHER" id="PTHR42973:SF39">
    <property type="entry name" value="FAD-BINDING PCMH-TYPE DOMAIN-CONTAINING PROTEIN"/>
    <property type="match status" value="1"/>
</dbReference>
<dbReference type="InterPro" id="IPR036318">
    <property type="entry name" value="FAD-bd_PCMH-like_sf"/>
</dbReference>
<dbReference type="InterPro" id="IPR016166">
    <property type="entry name" value="FAD-bd_PCMH"/>
</dbReference>
<dbReference type="InterPro" id="IPR006094">
    <property type="entry name" value="Oxid_FAD_bind_N"/>
</dbReference>
<dbReference type="InterPro" id="IPR050416">
    <property type="entry name" value="FAD-linked_Oxidoreductase"/>
</dbReference>
<dbReference type="Proteomes" id="UP000288716">
    <property type="component" value="Unassembled WGS sequence"/>
</dbReference>
<evidence type="ECO:0000256" key="7">
    <source>
        <dbReference type="ARBA" id="ARBA00023140"/>
    </source>
</evidence>
<evidence type="ECO:0000256" key="1">
    <source>
        <dbReference type="ARBA" id="ARBA00001974"/>
    </source>
</evidence>
<dbReference type="Pfam" id="PF08031">
    <property type="entry name" value="BBE"/>
    <property type="match status" value="1"/>
</dbReference>
<comment type="caution">
    <text evidence="9">The sequence shown here is derived from an EMBL/GenBank/DDBJ whole genome shotgun (WGS) entry which is preliminary data.</text>
</comment>
<dbReference type="GO" id="GO:0071949">
    <property type="term" value="F:FAD binding"/>
    <property type="evidence" value="ECO:0007669"/>
    <property type="project" value="InterPro"/>
</dbReference>
<name>A0A443RZD7_9ACAR</name>
<keyword evidence="4" id="KW-0285">Flavoprotein</keyword>
<dbReference type="OrthoDB" id="8250697at2759"/>
<dbReference type="EMBL" id="NCKV01016431">
    <property type="protein sequence ID" value="RWS20627.1"/>
    <property type="molecule type" value="Genomic_DNA"/>
</dbReference>
<keyword evidence="7" id="KW-0576">Peroxisome</keyword>
<evidence type="ECO:0000313" key="10">
    <source>
        <dbReference type="Proteomes" id="UP000288716"/>
    </source>
</evidence>
<keyword evidence="6" id="KW-0560">Oxidoreductase</keyword>
<protein>
    <submittedName>
        <fullName evidence="9">FAD-binding protein-like protein</fullName>
    </submittedName>
</protein>
<evidence type="ECO:0000256" key="4">
    <source>
        <dbReference type="ARBA" id="ARBA00022630"/>
    </source>
</evidence>
<evidence type="ECO:0000313" key="9">
    <source>
        <dbReference type="EMBL" id="RWS20627.1"/>
    </source>
</evidence>
<evidence type="ECO:0000256" key="6">
    <source>
        <dbReference type="ARBA" id="ARBA00023002"/>
    </source>
</evidence>
<evidence type="ECO:0000256" key="2">
    <source>
        <dbReference type="ARBA" id="ARBA00004275"/>
    </source>
</evidence>
<dbReference type="InterPro" id="IPR012951">
    <property type="entry name" value="BBE"/>
</dbReference>
<organism evidence="9 10">
    <name type="scientific">Leptotrombidium deliense</name>
    <dbReference type="NCBI Taxonomy" id="299467"/>
    <lineage>
        <taxon>Eukaryota</taxon>
        <taxon>Metazoa</taxon>
        <taxon>Ecdysozoa</taxon>
        <taxon>Arthropoda</taxon>
        <taxon>Chelicerata</taxon>
        <taxon>Arachnida</taxon>
        <taxon>Acari</taxon>
        <taxon>Acariformes</taxon>
        <taxon>Trombidiformes</taxon>
        <taxon>Prostigmata</taxon>
        <taxon>Anystina</taxon>
        <taxon>Parasitengona</taxon>
        <taxon>Trombiculoidea</taxon>
        <taxon>Trombiculidae</taxon>
        <taxon>Leptotrombidium</taxon>
    </lineage>
</organism>
<dbReference type="SUPFAM" id="SSF56176">
    <property type="entry name" value="FAD-binding/transporter-associated domain-like"/>
    <property type="match status" value="1"/>
</dbReference>
<dbReference type="VEuPathDB" id="VectorBase:LDEU011413"/>
<dbReference type="GO" id="GO:0016491">
    <property type="term" value="F:oxidoreductase activity"/>
    <property type="evidence" value="ECO:0007669"/>
    <property type="project" value="UniProtKB-KW"/>
</dbReference>
<evidence type="ECO:0000256" key="3">
    <source>
        <dbReference type="ARBA" id="ARBA00005466"/>
    </source>
</evidence>
<gene>
    <name evidence="9" type="ORF">B4U80_12042</name>
</gene>
<feature type="domain" description="FAD-binding PCMH-type" evidence="8">
    <location>
        <begin position="1"/>
        <end position="181"/>
    </location>
</feature>
<comment type="subcellular location">
    <subcellularLocation>
        <location evidence="2">Peroxisome</location>
    </subcellularLocation>
</comment>
<dbReference type="Gene3D" id="3.40.462.20">
    <property type="match status" value="1"/>
</dbReference>
<dbReference type="InterPro" id="IPR016169">
    <property type="entry name" value="FAD-bd_PCMH_sub2"/>
</dbReference>
<dbReference type="Gene3D" id="3.30.465.10">
    <property type="match status" value="1"/>
</dbReference>
<keyword evidence="5" id="KW-0274">FAD</keyword>
<sequence>YIEVESPQDVKAALYCFQKLKLKFAIKCDGHSMEKYSYSGNDRWIIDMSKMKGIKFNKETMIAEIEAGNRMIDIVTRLWNEGKYGVPVANAFSVGISGYSLGGGFSLFSRRYGMMVDNIVSMDIVTADLKILHIDKDNYSDLFRAIRGAGGLNYAVVTKFYVKAFNASQLLISAVIKYNPKNIIKLYRQWLQYLQTYPPSSLSTIIVYNPKSLFLKFVIKEDKLEVALKHLETVKGYFKKLNYERDVRILPFNETFERLAVPWPKQPYYYRSTDMFVNKFLNEKEIEQLAKVLKQFPWLSMLIDSHNGTINTHNKSENCYCHRQSIHGLHYGYEVDVSNGRTIESADEENAVMSVELEKVVSALKFMDSGESYVNVMYDPNVKYPRRYYCDNFEFLKQMKRKYDAQNVFNHHQSIPLN</sequence>
<evidence type="ECO:0000259" key="8">
    <source>
        <dbReference type="PROSITE" id="PS51387"/>
    </source>
</evidence>